<comment type="caution">
    <text evidence="2">The sequence shown here is derived from an EMBL/GenBank/DDBJ whole genome shotgun (WGS) entry which is preliminary data.</text>
</comment>
<evidence type="ECO:0000256" key="1">
    <source>
        <dbReference type="SAM" id="MobiDB-lite"/>
    </source>
</evidence>
<name>A0ABR1G6M9_AURAN</name>
<reference evidence="2 3" key="1">
    <citation type="submission" date="2024-03" db="EMBL/GenBank/DDBJ databases">
        <title>Aureococcus anophagefferens CCMP1851 and Kratosvirus quantuckense: Draft genome of a second virus-susceptible host strain in the model system.</title>
        <authorList>
            <person name="Chase E."/>
            <person name="Truchon A.R."/>
            <person name="Schepens W."/>
            <person name="Wilhelm S.W."/>
        </authorList>
    </citation>
    <scope>NUCLEOTIDE SEQUENCE [LARGE SCALE GENOMIC DNA]</scope>
    <source>
        <strain evidence="2 3">CCMP1851</strain>
    </source>
</reference>
<keyword evidence="3" id="KW-1185">Reference proteome</keyword>
<gene>
    <name evidence="2" type="ORF">SO694_00041033</name>
</gene>
<feature type="region of interest" description="Disordered" evidence="1">
    <location>
        <begin position="1"/>
        <end position="45"/>
    </location>
</feature>
<accession>A0ABR1G6M9</accession>
<feature type="compositionally biased region" description="Basic and acidic residues" evidence="1">
    <location>
        <begin position="568"/>
        <end position="577"/>
    </location>
</feature>
<organism evidence="2 3">
    <name type="scientific">Aureococcus anophagefferens</name>
    <name type="common">Harmful bloom alga</name>
    <dbReference type="NCBI Taxonomy" id="44056"/>
    <lineage>
        <taxon>Eukaryota</taxon>
        <taxon>Sar</taxon>
        <taxon>Stramenopiles</taxon>
        <taxon>Ochrophyta</taxon>
        <taxon>Pelagophyceae</taxon>
        <taxon>Pelagomonadales</taxon>
        <taxon>Pelagomonadaceae</taxon>
        <taxon>Aureococcus</taxon>
    </lineage>
</organism>
<feature type="compositionally biased region" description="Basic residues" evidence="1">
    <location>
        <begin position="266"/>
        <end position="280"/>
    </location>
</feature>
<dbReference type="Proteomes" id="UP001363151">
    <property type="component" value="Unassembled WGS sequence"/>
</dbReference>
<protein>
    <submittedName>
        <fullName evidence="2">Uncharacterized protein</fullName>
    </submittedName>
</protein>
<sequence length="822" mass="92865">MAPILDDYGAASATDEDLARRKARDAVHSKWDSHPEVTKKPSVRDMENELPEGMKFVDNESNATEREEAEYWIGHNQKSALKKERHVIETTREANDRADERVGCATADARVAAACAYRARGLALKRAKDRPAARLLLWRADWLLRDDVPCDPPREAARHWHEAEKLREEGLGHEDGDEAWDDVWADCGDADLRALRWVLRGNLHCDAAACAIESGHWRAALREASWAALVVDERKLAGIGRALLHGIAEGKSLTRRTSSAAPRRGGGSRRSRTRARRARAARGEEEEDPWAEERKLTELHRRARAHRDRMDREMDETCSLETARRLMTLHRDGAPIEQLRAEYEEMDKNERHGMLPMMSDDERAELAEWSTKLNNALRAENESKGDKKLVQRREEIYLEYRKRYVRVRSDIEVREKLKGMDEGTAAAWREADRLERDEGKMPQDVATEFRARMTDEEWAKMEALTDIAKMQEAGASMTQVQEALAAHDLASEDDIEKLFYNADYRDKTFAELPPRDGGDAAPAVDDDGYALEATAEKARGFEPSKGDVGLEGRQAKLKFDRGFLEREAHKDRAEHPRPPKPPPPPSSSSSESDASDDDADAAPPEPPESPDVAIAKLRGADLPDKSIAAYIGDLLGLDDAKAAAALEKASREYARLKFPTPDKAPDKESVELYFVALADAIDAARQRREAGHDEERVVRELVDRMKFNVEHPPDRAPLAEPTIPEPDRRSKLPAGQKYDGDPLSEADVRFMVECVRIRESDAEDDGRLRARVMQHMQAHGTAFLEHMEHTANLITLFREMGVGPDERTERLIIHYRCDEWTG</sequence>
<feature type="region of interest" description="Disordered" evidence="1">
    <location>
        <begin position="252"/>
        <end position="291"/>
    </location>
</feature>
<feature type="region of interest" description="Disordered" evidence="1">
    <location>
        <begin position="568"/>
        <end position="613"/>
    </location>
</feature>
<evidence type="ECO:0000313" key="2">
    <source>
        <dbReference type="EMBL" id="KAK7248754.1"/>
    </source>
</evidence>
<feature type="region of interest" description="Disordered" evidence="1">
    <location>
        <begin position="711"/>
        <end position="739"/>
    </location>
</feature>
<feature type="compositionally biased region" description="Basic and acidic residues" evidence="1">
    <location>
        <begin position="17"/>
        <end position="45"/>
    </location>
</feature>
<proteinExistence type="predicted"/>
<evidence type="ECO:0000313" key="3">
    <source>
        <dbReference type="Proteomes" id="UP001363151"/>
    </source>
</evidence>
<dbReference type="EMBL" id="JBBJCI010000086">
    <property type="protein sequence ID" value="KAK7248754.1"/>
    <property type="molecule type" value="Genomic_DNA"/>
</dbReference>